<feature type="transmembrane region" description="Helical" evidence="6">
    <location>
        <begin position="165"/>
        <end position="189"/>
    </location>
</feature>
<feature type="transmembrane region" description="Helical" evidence="6">
    <location>
        <begin position="304"/>
        <end position="327"/>
    </location>
</feature>
<feature type="transmembrane region" description="Helical" evidence="6">
    <location>
        <begin position="233"/>
        <end position="258"/>
    </location>
</feature>
<dbReference type="InterPro" id="IPR020846">
    <property type="entry name" value="MFS_dom"/>
</dbReference>
<sequence length="556" mass="61935">MFGLRQAKEQVESEGVYVGGWSLENAFTPPKKNGQRATDQDVVEHVAVVGDWTQEEERALVRKMDMRVLFPCCILYFLAYLDRANMGFVGILQSGTKDNMLETLHLQGIQFNWAISVTYFAVTALLLPSNLIMKKVSGKIYFPIIMVLFGTIVCGMSAVKSDTGLIAARFFLGVPEAGVVPACIMYFSFWYKPSERALRIGIFHSANSLASGVGGFIAVGVDHLNGRAGLESWRWLFIVEGLMPIVMALPVYFLLLTFPETSSALSERERYIAINRFPRGATRRTDVTWDTRAFIDIMSRPSTYVFFVSYICLLIVAVALGTFLPIILKQFLQFDSHKANVYTSAIYLVAIAEYSVWSWHSDWTRERMWHYLLPVFGAIPCFAVWTHVSSNQSYGSIKPIALYGLAFLGNLVSISQPAALAYRSSTLYGAAEQAVGGATAVAALSIASIISPQIFPTPQKPWYLPGFSTCCATLAFTVIGYASLPLWLLAEARWRKRKTGHAMPFRALEDAAHAMVSETTRIAEQEQRLREEKGLPADIEIAKIEDVKKVQPEAEK</sequence>
<proteinExistence type="predicted"/>
<dbReference type="HOGENOM" id="CLU_001265_0_1_1"/>
<dbReference type="GeneID" id="27310892"/>
<dbReference type="InterPro" id="IPR036259">
    <property type="entry name" value="MFS_trans_sf"/>
</dbReference>
<dbReference type="Proteomes" id="UP000053259">
    <property type="component" value="Unassembled WGS sequence"/>
</dbReference>
<feature type="transmembrane region" description="Helical" evidence="6">
    <location>
        <begin position="466"/>
        <end position="489"/>
    </location>
</feature>
<feature type="transmembrane region" description="Helical" evidence="6">
    <location>
        <begin position="369"/>
        <end position="388"/>
    </location>
</feature>
<feature type="transmembrane region" description="Helical" evidence="6">
    <location>
        <begin position="140"/>
        <end position="159"/>
    </location>
</feature>
<dbReference type="EMBL" id="KN847535">
    <property type="protein sequence ID" value="KIW06483.1"/>
    <property type="molecule type" value="Genomic_DNA"/>
</dbReference>
<keyword evidence="4 6" id="KW-1133">Transmembrane helix</keyword>
<keyword evidence="5 6" id="KW-0472">Membrane</keyword>
<dbReference type="GO" id="GO:0016020">
    <property type="term" value="C:membrane"/>
    <property type="evidence" value="ECO:0007669"/>
    <property type="project" value="UniProtKB-SubCell"/>
</dbReference>
<feature type="transmembrane region" description="Helical" evidence="6">
    <location>
        <begin position="339"/>
        <end position="357"/>
    </location>
</feature>
<evidence type="ECO:0000259" key="7">
    <source>
        <dbReference type="PROSITE" id="PS50850"/>
    </source>
</evidence>
<name>A0A0D2AHX6_9PEZI</name>
<feature type="domain" description="Major facilitator superfamily (MFS) profile" evidence="7">
    <location>
        <begin position="68"/>
        <end position="495"/>
    </location>
</feature>
<evidence type="ECO:0000256" key="1">
    <source>
        <dbReference type="ARBA" id="ARBA00004141"/>
    </source>
</evidence>
<organism evidence="8 9">
    <name type="scientific">Verruconis gallopava</name>
    <dbReference type="NCBI Taxonomy" id="253628"/>
    <lineage>
        <taxon>Eukaryota</taxon>
        <taxon>Fungi</taxon>
        <taxon>Dikarya</taxon>
        <taxon>Ascomycota</taxon>
        <taxon>Pezizomycotina</taxon>
        <taxon>Dothideomycetes</taxon>
        <taxon>Pleosporomycetidae</taxon>
        <taxon>Venturiales</taxon>
        <taxon>Sympoventuriaceae</taxon>
        <taxon>Verruconis</taxon>
    </lineage>
</organism>
<dbReference type="InterPro" id="IPR011701">
    <property type="entry name" value="MFS"/>
</dbReference>
<dbReference type="Gene3D" id="1.20.1250.20">
    <property type="entry name" value="MFS general substrate transporter like domains"/>
    <property type="match status" value="2"/>
</dbReference>
<dbReference type="PROSITE" id="PS50850">
    <property type="entry name" value="MFS"/>
    <property type="match status" value="1"/>
</dbReference>
<feature type="transmembrane region" description="Helical" evidence="6">
    <location>
        <begin position="111"/>
        <end position="128"/>
    </location>
</feature>
<feature type="transmembrane region" description="Helical" evidence="6">
    <location>
        <begin position="201"/>
        <end position="221"/>
    </location>
</feature>
<dbReference type="PANTHER" id="PTHR43791">
    <property type="entry name" value="PERMEASE-RELATED"/>
    <property type="match status" value="1"/>
</dbReference>
<feature type="transmembrane region" description="Helical" evidence="6">
    <location>
        <begin position="68"/>
        <end position="91"/>
    </location>
</feature>
<evidence type="ECO:0000256" key="6">
    <source>
        <dbReference type="SAM" id="Phobius"/>
    </source>
</evidence>
<dbReference type="GO" id="GO:0022857">
    <property type="term" value="F:transmembrane transporter activity"/>
    <property type="evidence" value="ECO:0007669"/>
    <property type="project" value="InterPro"/>
</dbReference>
<accession>A0A0D2AHX6</accession>
<dbReference type="AlphaFoldDB" id="A0A0D2AHX6"/>
<keyword evidence="2" id="KW-0813">Transport</keyword>
<reference evidence="8 9" key="1">
    <citation type="submission" date="2015-01" db="EMBL/GenBank/DDBJ databases">
        <title>The Genome Sequence of Ochroconis gallopava CBS43764.</title>
        <authorList>
            <consortium name="The Broad Institute Genomics Platform"/>
            <person name="Cuomo C."/>
            <person name="de Hoog S."/>
            <person name="Gorbushina A."/>
            <person name="Stielow B."/>
            <person name="Teixiera M."/>
            <person name="Abouelleil A."/>
            <person name="Chapman S.B."/>
            <person name="Priest M."/>
            <person name="Young S.K."/>
            <person name="Wortman J."/>
            <person name="Nusbaum C."/>
            <person name="Birren B."/>
        </authorList>
    </citation>
    <scope>NUCLEOTIDE SEQUENCE [LARGE SCALE GENOMIC DNA]</scope>
    <source>
        <strain evidence="8 9">CBS 43764</strain>
    </source>
</reference>
<dbReference type="OrthoDB" id="3932638at2759"/>
<keyword evidence="3 6" id="KW-0812">Transmembrane</keyword>
<evidence type="ECO:0000256" key="4">
    <source>
        <dbReference type="ARBA" id="ARBA00022989"/>
    </source>
</evidence>
<feature type="transmembrane region" description="Helical" evidence="6">
    <location>
        <begin position="434"/>
        <end position="454"/>
    </location>
</feature>
<gene>
    <name evidence="8" type="ORF">PV09_02919</name>
</gene>
<dbReference type="RefSeq" id="XP_016216352.1">
    <property type="nucleotide sequence ID" value="XM_016356046.1"/>
</dbReference>
<evidence type="ECO:0000256" key="3">
    <source>
        <dbReference type="ARBA" id="ARBA00022692"/>
    </source>
</evidence>
<dbReference type="SUPFAM" id="SSF103473">
    <property type="entry name" value="MFS general substrate transporter"/>
    <property type="match status" value="1"/>
</dbReference>
<protein>
    <recommendedName>
        <fullName evidence="7">Major facilitator superfamily (MFS) profile domain-containing protein</fullName>
    </recommendedName>
</protein>
<evidence type="ECO:0000313" key="9">
    <source>
        <dbReference type="Proteomes" id="UP000053259"/>
    </source>
</evidence>
<dbReference type="PANTHER" id="PTHR43791:SF36">
    <property type="entry name" value="TRANSPORTER, PUTATIVE (AFU_ORTHOLOGUE AFUA_6G08340)-RELATED"/>
    <property type="match status" value="1"/>
</dbReference>
<evidence type="ECO:0000313" key="8">
    <source>
        <dbReference type="EMBL" id="KIW06483.1"/>
    </source>
</evidence>
<comment type="subcellular location">
    <subcellularLocation>
        <location evidence="1">Membrane</location>
        <topology evidence="1">Multi-pass membrane protein</topology>
    </subcellularLocation>
</comment>
<evidence type="ECO:0000256" key="2">
    <source>
        <dbReference type="ARBA" id="ARBA00022448"/>
    </source>
</evidence>
<feature type="transmembrane region" description="Helical" evidence="6">
    <location>
        <begin position="400"/>
        <end position="422"/>
    </location>
</feature>
<dbReference type="InParanoid" id="A0A0D2AHX6"/>
<dbReference type="VEuPathDB" id="FungiDB:PV09_02919"/>
<evidence type="ECO:0000256" key="5">
    <source>
        <dbReference type="ARBA" id="ARBA00023136"/>
    </source>
</evidence>
<dbReference type="Pfam" id="PF07690">
    <property type="entry name" value="MFS_1"/>
    <property type="match status" value="1"/>
</dbReference>
<keyword evidence="9" id="KW-1185">Reference proteome</keyword>